<dbReference type="Pfam" id="PF23282">
    <property type="entry name" value="WHD_ROQ1"/>
    <property type="match status" value="1"/>
</dbReference>
<dbReference type="Pfam" id="PF20160">
    <property type="entry name" value="C-JID"/>
    <property type="match status" value="1"/>
</dbReference>
<dbReference type="Gene3D" id="3.40.50.10140">
    <property type="entry name" value="Toll/interleukin-1 receptor homology (TIR) domain"/>
    <property type="match status" value="1"/>
</dbReference>
<dbReference type="FunFam" id="3.40.50.300:FF:001002">
    <property type="entry name" value="Disease resistance protein (TIR-NBS-LRR class)"/>
    <property type="match status" value="1"/>
</dbReference>
<evidence type="ECO:0000259" key="9">
    <source>
        <dbReference type="PROSITE" id="PS50104"/>
    </source>
</evidence>
<name>A0A6J0KEL2_RAPSA</name>
<evidence type="ECO:0000256" key="5">
    <source>
        <dbReference type="ARBA" id="ARBA00022821"/>
    </source>
</evidence>
<accession>A0A6J0KEL2</accession>
<dbReference type="InterPro" id="IPR036390">
    <property type="entry name" value="WH_DNA-bd_sf"/>
</dbReference>
<dbReference type="Proteomes" id="UP000504610">
    <property type="component" value="Chromosome 7"/>
</dbReference>
<dbReference type="AlphaFoldDB" id="A0A6J0KEL2"/>
<dbReference type="FunFam" id="1.10.8.430:FF:000002">
    <property type="entry name" value="Disease resistance protein (TIR-NBS-LRR class)"/>
    <property type="match status" value="1"/>
</dbReference>
<feature type="domain" description="TIR" evidence="9">
    <location>
        <begin position="13"/>
        <end position="177"/>
    </location>
</feature>
<dbReference type="RefSeq" id="XP_018446330.1">
    <property type="nucleotide sequence ID" value="XM_018590828.2"/>
</dbReference>
<dbReference type="GO" id="GO:0007165">
    <property type="term" value="P:signal transduction"/>
    <property type="evidence" value="ECO:0007669"/>
    <property type="project" value="InterPro"/>
</dbReference>
<evidence type="ECO:0000256" key="6">
    <source>
        <dbReference type="ARBA" id="ARBA00023027"/>
    </source>
</evidence>
<dbReference type="PANTHER" id="PTHR11017">
    <property type="entry name" value="LEUCINE-RICH REPEAT-CONTAINING PROTEIN"/>
    <property type="match status" value="1"/>
</dbReference>
<comment type="catalytic activity">
    <reaction evidence="7">
        <text>NAD(+) + H2O = ADP-D-ribose + nicotinamide + H(+)</text>
        <dbReference type="Rhea" id="RHEA:16301"/>
        <dbReference type="ChEBI" id="CHEBI:15377"/>
        <dbReference type="ChEBI" id="CHEBI:15378"/>
        <dbReference type="ChEBI" id="CHEBI:17154"/>
        <dbReference type="ChEBI" id="CHEBI:57540"/>
        <dbReference type="ChEBI" id="CHEBI:57967"/>
        <dbReference type="EC" id="3.2.2.6"/>
    </reaction>
    <physiologicalReaction direction="left-to-right" evidence="7">
        <dbReference type="Rhea" id="RHEA:16302"/>
    </physiologicalReaction>
</comment>
<dbReference type="InterPro" id="IPR000157">
    <property type="entry name" value="TIR_dom"/>
</dbReference>
<dbReference type="OrthoDB" id="1936883at2759"/>
<organism evidence="10 11">
    <name type="scientific">Raphanus sativus</name>
    <name type="common">Radish</name>
    <name type="synonym">Raphanus raphanistrum var. sativus</name>
    <dbReference type="NCBI Taxonomy" id="3726"/>
    <lineage>
        <taxon>Eukaryota</taxon>
        <taxon>Viridiplantae</taxon>
        <taxon>Streptophyta</taxon>
        <taxon>Embryophyta</taxon>
        <taxon>Tracheophyta</taxon>
        <taxon>Spermatophyta</taxon>
        <taxon>Magnoliopsida</taxon>
        <taxon>eudicotyledons</taxon>
        <taxon>Gunneridae</taxon>
        <taxon>Pentapetalae</taxon>
        <taxon>rosids</taxon>
        <taxon>malvids</taxon>
        <taxon>Brassicales</taxon>
        <taxon>Brassicaceae</taxon>
        <taxon>Brassiceae</taxon>
        <taxon>Raphanus</taxon>
    </lineage>
</organism>
<dbReference type="InterPro" id="IPR032675">
    <property type="entry name" value="LRR_dom_sf"/>
</dbReference>
<dbReference type="SUPFAM" id="SSF52200">
    <property type="entry name" value="Toll/Interleukin receptor TIR domain"/>
    <property type="match status" value="1"/>
</dbReference>
<dbReference type="SUPFAM" id="SSF52058">
    <property type="entry name" value="L domain-like"/>
    <property type="match status" value="1"/>
</dbReference>
<dbReference type="PROSITE" id="PS50104">
    <property type="entry name" value="TIR"/>
    <property type="match status" value="1"/>
</dbReference>
<keyword evidence="6" id="KW-0520">NAD</keyword>
<dbReference type="EC" id="3.2.2.6" evidence="1"/>
<keyword evidence="2" id="KW-0433">Leucine-rich repeat</keyword>
<dbReference type="InterPro" id="IPR003593">
    <property type="entry name" value="AAA+_ATPase"/>
</dbReference>
<reference evidence="10" key="1">
    <citation type="journal article" date="2019" name="Database">
        <title>The radish genome database (RadishGD): an integrated information resource for radish genomics.</title>
        <authorList>
            <person name="Yu H.J."/>
            <person name="Baek S."/>
            <person name="Lee Y.J."/>
            <person name="Cho A."/>
            <person name="Mun J.H."/>
        </authorList>
    </citation>
    <scope>NUCLEOTIDE SEQUENCE [LARGE SCALE GENOMIC DNA]</scope>
    <source>
        <strain evidence="10">cv. WK10039</strain>
    </source>
</reference>
<dbReference type="InterPro" id="IPR027417">
    <property type="entry name" value="P-loop_NTPase"/>
</dbReference>
<feature type="region of interest" description="Disordered" evidence="8">
    <location>
        <begin position="1125"/>
        <end position="1163"/>
    </location>
</feature>
<dbReference type="GeneID" id="108817986"/>
<dbReference type="SMART" id="SM00382">
    <property type="entry name" value="AAA"/>
    <property type="match status" value="1"/>
</dbReference>
<dbReference type="Pfam" id="PF00931">
    <property type="entry name" value="NB-ARC"/>
    <property type="match status" value="1"/>
</dbReference>
<dbReference type="InterPro" id="IPR045344">
    <property type="entry name" value="C-JID"/>
</dbReference>
<dbReference type="PANTHER" id="PTHR11017:SF569">
    <property type="entry name" value="DISEASE RESISTANCE PROTEIN"/>
    <property type="match status" value="1"/>
</dbReference>
<dbReference type="GO" id="GO:0006952">
    <property type="term" value="P:defense response"/>
    <property type="evidence" value="ECO:0007669"/>
    <property type="project" value="UniProtKB-KW"/>
</dbReference>
<dbReference type="InterPro" id="IPR044974">
    <property type="entry name" value="Disease_R_plants"/>
</dbReference>
<protein>
    <recommendedName>
        <fullName evidence="1">ADP-ribosyl cyclase/cyclic ADP-ribose hydrolase</fullName>
        <ecNumber evidence="1">3.2.2.6</ecNumber>
    </recommendedName>
</protein>
<feature type="compositionally biased region" description="Basic and acidic residues" evidence="8">
    <location>
        <begin position="1145"/>
        <end position="1156"/>
    </location>
</feature>
<evidence type="ECO:0000256" key="4">
    <source>
        <dbReference type="ARBA" id="ARBA00022801"/>
    </source>
</evidence>
<dbReference type="InterPro" id="IPR011713">
    <property type="entry name" value="Leu-rich_rpt_3"/>
</dbReference>
<evidence type="ECO:0000256" key="3">
    <source>
        <dbReference type="ARBA" id="ARBA00022737"/>
    </source>
</evidence>
<dbReference type="GO" id="GO:0061809">
    <property type="term" value="F:NAD+ nucleosidase activity, cyclic ADP-ribose generating"/>
    <property type="evidence" value="ECO:0007669"/>
    <property type="project" value="UniProtKB-EC"/>
</dbReference>
<dbReference type="Gene3D" id="3.80.10.10">
    <property type="entry name" value="Ribonuclease Inhibitor"/>
    <property type="match status" value="2"/>
</dbReference>
<dbReference type="Pfam" id="PF07725">
    <property type="entry name" value="LRR_3"/>
    <property type="match status" value="1"/>
</dbReference>
<keyword evidence="10" id="KW-1185">Reference proteome</keyword>
<dbReference type="Gene3D" id="3.40.50.300">
    <property type="entry name" value="P-loop containing nucleotide triphosphate hydrolases"/>
    <property type="match status" value="1"/>
</dbReference>
<dbReference type="PRINTS" id="PR00364">
    <property type="entry name" value="DISEASERSIST"/>
</dbReference>
<dbReference type="FunFam" id="3.40.50.10140:FF:000007">
    <property type="entry name" value="Disease resistance protein (TIR-NBS-LRR class)"/>
    <property type="match status" value="1"/>
</dbReference>
<dbReference type="InterPro" id="IPR002182">
    <property type="entry name" value="NB-ARC"/>
</dbReference>
<dbReference type="GO" id="GO:0043531">
    <property type="term" value="F:ADP binding"/>
    <property type="evidence" value="ECO:0007669"/>
    <property type="project" value="InterPro"/>
</dbReference>
<evidence type="ECO:0000313" key="11">
    <source>
        <dbReference type="RefSeq" id="XP_018446330.1"/>
    </source>
</evidence>
<dbReference type="InterPro" id="IPR042197">
    <property type="entry name" value="Apaf_helical"/>
</dbReference>
<sequence length="1163" mass="132497">MSSSSSLCPPRQWKYDVFPSFSGQDVRRNFLSHLLGEFNRKGINTFVDDQIRRSDSIGPELVRAIRASRIGMVILTKNYASSSWCLDELLEIMECRETAGQRVMTIFYDMNPSHVRKQSGDFGEAFERTCVGKTEEHKRRWREALTNVANILGEDSQKWDSEAAMILKIATDVTNMLNFTPSRDFDHLVGMEAHIAKMSSLLCMESNEVRVVGMWGPAGIGKTTIARALYNRVSSDFQLSVFMENVKGSYSGNELDGYSSKLRLQEQFLSKLLTLKDMRINHLGVAEERLNSKKVFIVLDDVDKLEQLEALANEPRCFGAGSRIIVTTEHKELFKGHGVNYIYEVDFPSGDEALQIFSQSAFKQDYPPEGFMELAVEVTNVTNHLPLGLCVLGSSLRGKRKSEWTDELPSLKANLHGDIEKMLRVGYDSLGDDDKYKSIFLHIACLFDGEGEDRVIQLLDNRNCDIKYGLRVLVERALVYISSDKRVMMHHLLRKMGREIVRRQSAHEPGKRQFLIDAQEIYDVLADETGTGSLLGISFNMSETSELYLGERAFRGMHNLQILRFYKKWSDKTRLHLLEGLDCLPLPRKLKLLHWEACPMKQMPFQFRPECLVEINMKESKLRKLWEGVPMLRSLKKMDLSYSISLDELPDLSEAIFLNHLDLRNCESLVRLPFSIWKLGWLKFLHLHSCRNLEPLPANYALFSLSHLDTGSCSKFVDFPEISSSIERLNVSFTPIAAMPPSVENWGCLRKVEMIGCENITEFPRFSYTVTKLHLECTGIKEIPPWISDLYGLKVLSMAFCTELLEISPNICELGELKSLNFKGCYNVREFPAEIFQSFCIWHELELTLVGIGENSLPTYTPEETEDFPLRLYLSENDFVSFPDSVVKQVQYLCLRDCRELESLPDLPDSLSELHADNCVSLESLSQSSRSPHDPKLILSFINCSDLDEEAYELVIQQWACGYAVLPGSEVPDCFIHRASGSSLIFHLNPYLNPWNLYGSLRFKACVVLSPGDELDDVPFCSFQISCYVRGRHSTTVYEWPEIYVDRSNDPLLEDHLFILNSYFTLEGDNIPESEMLFDFRCLGMKVYPDTVSSNILECGVQLLEPCSCKYDGIAHPKVSTIPLKDDEGNNKSIAETGKTNKRARSSDAEEVEKTSKNLRVSN</sequence>
<dbReference type="SMART" id="SM00255">
    <property type="entry name" value="TIR"/>
    <property type="match status" value="1"/>
</dbReference>
<keyword evidence="5" id="KW-0611">Plant defense</keyword>
<evidence type="ECO:0000256" key="2">
    <source>
        <dbReference type="ARBA" id="ARBA00022614"/>
    </source>
</evidence>
<dbReference type="InterPro" id="IPR058192">
    <property type="entry name" value="WHD_ROQ1-like"/>
</dbReference>
<dbReference type="Pfam" id="PF01582">
    <property type="entry name" value="TIR"/>
    <property type="match status" value="1"/>
</dbReference>
<gene>
    <name evidence="11" type="primary">LOC108817986</name>
</gene>
<evidence type="ECO:0000313" key="10">
    <source>
        <dbReference type="Proteomes" id="UP000504610"/>
    </source>
</evidence>
<dbReference type="SUPFAM" id="SSF52540">
    <property type="entry name" value="P-loop containing nucleoside triphosphate hydrolases"/>
    <property type="match status" value="1"/>
</dbReference>
<keyword evidence="3" id="KW-0677">Repeat</keyword>
<reference evidence="11" key="2">
    <citation type="submission" date="2025-08" db="UniProtKB">
        <authorList>
            <consortium name="RefSeq"/>
        </authorList>
    </citation>
    <scope>IDENTIFICATION</scope>
    <source>
        <tissue evidence="11">Leaf</tissue>
    </source>
</reference>
<dbReference type="SUPFAM" id="SSF46785">
    <property type="entry name" value="Winged helix' DNA-binding domain"/>
    <property type="match status" value="1"/>
</dbReference>
<dbReference type="Gene3D" id="1.10.8.430">
    <property type="entry name" value="Helical domain of apoptotic protease-activating factors"/>
    <property type="match status" value="1"/>
</dbReference>
<proteinExistence type="predicted"/>
<evidence type="ECO:0000256" key="7">
    <source>
        <dbReference type="ARBA" id="ARBA00047304"/>
    </source>
</evidence>
<evidence type="ECO:0000256" key="8">
    <source>
        <dbReference type="SAM" id="MobiDB-lite"/>
    </source>
</evidence>
<dbReference type="InterPro" id="IPR035897">
    <property type="entry name" value="Toll_tir_struct_dom_sf"/>
</dbReference>
<keyword evidence="4" id="KW-0378">Hydrolase</keyword>
<evidence type="ECO:0000256" key="1">
    <source>
        <dbReference type="ARBA" id="ARBA00011982"/>
    </source>
</evidence>
<dbReference type="KEGG" id="rsz:108817986"/>